<sequence>MTLKGSDQRVLDKITKDDPVASDGIGTSFILNVYYPTRNKYSVTSGGFGNTTALILGAAPISLDCIYLALPNLLLGPPFTGPPSQMFSSLFSDLVSQGYTIVTVDHPGEQPYLQYPKGTWITGLGKAFLPDGDFINRVHEYRLEDNSAVPDALPTLRKELGVPLNLTHVALFDHSLGGSASLNQLLCDKNRTHPRILGSVDVDG</sequence>
<dbReference type="OrthoDB" id="2363873at2759"/>
<proteinExistence type="predicted"/>
<keyword evidence="2" id="KW-1185">Reference proteome</keyword>
<name>A0A9P4P7X5_9PLEO</name>
<comment type="caution">
    <text evidence="1">The sequence shown here is derived from an EMBL/GenBank/DDBJ whole genome shotgun (WGS) entry which is preliminary data.</text>
</comment>
<accession>A0A9P4P7X5</accession>
<dbReference type="InterPro" id="IPR029058">
    <property type="entry name" value="AB_hydrolase_fold"/>
</dbReference>
<evidence type="ECO:0000313" key="1">
    <source>
        <dbReference type="EMBL" id="KAF2440064.1"/>
    </source>
</evidence>
<evidence type="ECO:0000313" key="2">
    <source>
        <dbReference type="Proteomes" id="UP000799764"/>
    </source>
</evidence>
<reference evidence="1" key="1">
    <citation type="journal article" date="2020" name="Stud. Mycol.">
        <title>101 Dothideomycetes genomes: a test case for predicting lifestyles and emergence of pathogens.</title>
        <authorList>
            <person name="Haridas S."/>
            <person name="Albert R."/>
            <person name="Binder M."/>
            <person name="Bloem J."/>
            <person name="Labutti K."/>
            <person name="Salamov A."/>
            <person name="Andreopoulos B."/>
            <person name="Baker S."/>
            <person name="Barry K."/>
            <person name="Bills G."/>
            <person name="Bluhm B."/>
            <person name="Cannon C."/>
            <person name="Castanera R."/>
            <person name="Culley D."/>
            <person name="Daum C."/>
            <person name="Ezra D."/>
            <person name="Gonzalez J."/>
            <person name="Henrissat B."/>
            <person name="Kuo A."/>
            <person name="Liang C."/>
            <person name="Lipzen A."/>
            <person name="Lutzoni F."/>
            <person name="Magnuson J."/>
            <person name="Mondo S."/>
            <person name="Nolan M."/>
            <person name="Ohm R."/>
            <person name="Pangilinan J."/>
            <person name="Park H.-J."/>
            <person name="Ramirez L."/>
            <person name="Alfaro M."/>
            <person name="Sun H."/>
            <person name="Tritt A."/>
            <person name="Yoshinaga Y."/>
            <person name="Zwiers L.-H."/>
            <person name="Turgeon B."/>
            <person name="Goodwin S."/>
            <person name="Spatafora J."/>
            <person name="Crous P."/>
            <person name="Grigoriev I."/>
        </authorList>
    </citation>
    <scope>NUCLEOTIDE SEQUENCE</scope>
    <source>
        <strain evidence="1">CBS 690.94</strain>
    </source>
</reference>
<dbReference type="AlphaFoldDB" id="A0A9P4P7X5"/>
<dbReference type="Gene3D" id="3.40.50.1820">
    <property type="entry name" value="alpha/beta hydrolase"/>
    <property type="match status" value="1"/>
</dbReference>
<dbReference type="Proteomes" id="UP000799764">
    <property type="component" value="Unassembled WGS sequence"/>
</dbReference>
<protein>
    <recommendedName>
        <fullName evidence="3">1-alkyl-2-acetylglycerophosphocholine esterase</fullName>
    </recommendedName>
</protein>
<dbReference type="EMBL" id="MU001508">
    <property type="protein sequence ID" value="KAF2440064.1"/>
    <property type="molecule type" value="Genomic_DNA"/>
</dbReference>
<gene>
    <name evidence="1" type="ORF">P171DRAFT_448010</name>
</gene>
<dbReference type="SUPFAM" id="SSF53474">
    <property type="entry name" value="alpha/beta-Hydrolases"/>
    <property type="match status" value="1"/>
</dbReference>
<evidence type="ECO:0008006" key="3">
    <source>
        <dbReference type="Google" id="ProtNLM"/>
    </source>
</evidence>
<organism evidence="1 2">
    <name type="scientific">Karstenula rhodostoma CBS 690.94</name>
    <dbReference type="NCBI Taxonomy" id="1392251"/>
    <lineage>
        <taxon>Eukaryota</taxon>
        <taxon>Fungi</taxon>
        <taxon>Dikarya</taxon>
        <taxon>Ascomycota</taxon>
        <taxon>Pezizomycotina</taxon>
        <taxon>Dothideomycetes</taxon>
        <taxon>Pleosporomycetidae</taxon>
        <taxon>Pleosporales</taxon>
        <taxon>Massarineae</taxon>
        <taxon>Didymosphaeriaceae</taxon>
        <taxon>Karstenula</taxon>
    </lineage>
</organism>